<gene>
    <name evidence="2" type="ORF">GP486_001076</name>
</gene>
<feature type="region of interest" description="Disordered" evidence="1">
    <location>
        <begin position="107"/>
        <end position="137"/>
    </location>
</feature>
<evidence type="ECO:0000313" key="3">
    <source>
        <dbReference type="Proteomes" id="UP000750711"/>
    </source>
</evidence>
<feature type="region of interest" description="Disordered" evidence="1">
    <location>
        <begin position="315"/>
        <end position="350"/>
    </location>
</feature>
<dbReference type="Proteomes" id="UP000750711">
    <property type="component" value="Unassembled WGS sequence"/>
</dbReference>
<feature type="compositionally biased region" description="Polar residues" evidence="1">
    <location>
        <begin position="657"/>
        <end position="666"/>
    </location>
</feature>
<evidence type="ECO:0000256" key="1">
    <source>
        <dbReference type="SAM" id="MobiDB-lite"/>
    </source>
</evidence>
<feature type="region of interest" description="Disordered" evidence="1">
    <location>
        <begin position="764"/>
        <end position="801"/>
    </location>
</feature>
<feature type="compositionally biased region" description="Polar residues" evidence="1">
    <location>
        <begin position="274"/>
        <end position="287"/>
    </location>
</feature>
<feature type="compositionally biased region" description="Basic and acidic residues" evidence="1">
    <location>
        <begin position="216"/>
        <end position="232"/>
    </location>
</feature>
<sequence>MLPPFRIRHLRASDNPAGPDLGDDFLSSPIHQDEDAVVVISEPVYDSLLSRHPEAALSYLDEDDGEIITVSVELDHALVNADAVSADRNNGAVDIWRRVISVSLRQDREMPQTSRRSKGKQRATQSPAWEDCIPERPTNDLKVEVDESDNICRETELNQERELDHLLQARTNGKWTRQSHDPSIAELEGRILEPEQDELARETSPAPRGYLLPLRTTKDDATNLTSEGKRQQAQEAGAKLRSSLRSSWSSHPISSEGEKEVHRDRWASYGRAPSSLSSPTAPQNVSQHMEFKESLPTDRPLLDVFEDELRNVLSRAGPSSVADEKLPAEQASSRPSPPAAEADPNAASVGSPGELFANTLRSLVDGVGLLASDLQSRLSEVHDPTASVPQTVHRALQTAFAGFGSHIQGLANITQDASRLARIAADRSREADVQALEGAVEGLRSLAIGVGEFSKGIFSSPPMGSTEVSSVRELPNNGNSSEATLEMEESTKSTPAGDEGPSYTEVLQDKVPQQTPEQPTGFSKASVTPRSSTSTTADRPPAVTEEAYRTYRQATAPALEEARGPVRMATNDAQTAATQLHREACIAVAAQAAEDAKRIALSEAARAKHAAQRAAGAARRDAIESAIIARRFALQNARSVREVISQNNGVRVDASGGVTNPVNQGEPSKGGGREKAARLTREEMSGRRRQLRKLAIKDSRPWLDQPSDERDNVGDGGLTLKQAPMTGARRLATVKDALLEMLYHIRVMGFAIMGNLTDLDTTLGTSTSPRLPTPKSEKDIWHPPHQAPILQVHRQQKAAGD</sequence>
<comment type="caution">
    <text evidence="2">The sequence shown here is derived from an EMBL/GenBank/DDBJ whole genome shotgun (WGS) entry which is preliminary data.</text>
</comment>
<feature type="compositionally biased region" description="Basic and acidic residues" evidence="1">
    <location>
        <begin position="671"/>
        <end position="686"/>
    </location>
</feature>
<feature type="compositionally biased region" description="Low complexity" evidence="1">
    <location>
        <begin position="328"/>
        <end position="344"/>
    </location>
</feature>
<organism evidence="2 3">
    <name type="scientific">Trichoglossum hirsutum</name>
    <dbReference type="NCBI Taxonomy" id="265104"/>
    <lineage>
        <taxon>Eukaryota</taxon>
        <taxon>Fungi</taxon>
        <taxon>Dikarya</taxon>
        <taxon>Ascomycota</taxon>
        <taxon>Pezizomycotina</taxon>
        <taxon>Geoglossomycetes</taxon>
        <taxon>Geoglossales</taxon>
        <taxon>Geoglossaceae</taxon>
        <taxon>Trichoglossum</taxon>
    </lineage>
</organism>
<evidence type="ECO:0000313" key="2">
    <source>
        <dbReference type="EMBL" id="KAH0565522.1"/>
    </source>
</evidence>
<feature type="compositionally biased region" description="Basic and acidic residues" evidence="1">
    <location>
        <begin position="190"/>
        <end position="201"/>
    </location>
</feature>
<feature type="region of interest" description="Disordered" evidence="1">
    <location>
        <begin position="190"/>
        <end position="294"/>
    </location>
</feature>
<name>A0A9P8LHC4_9PEZI</name>
<feature type="compositionally biased region" description="Basic and acidic residues" evidence="1">
    <location>
        <begin position="702"/>
        <end position="713"/>
    </location>
</feature>
<feature type="compositionally biased region" description="Polar residues" evidence="1">
    <location>
        <begin position="511"/>
        <end position="537"/>
    </location>
</feature>
<feature type="region of interest" description="Disordered" evidence="1">
    <location>
        <begin position="652"/>
        <end position="689"/>
    </location>
</feature>
<reference evidence="2" key="1">
    <citation type="submission" date="2021-03" db="EMBL/GenBank/DDBJ databases">
        <title>Comparative genomics and phylogenomic investigation of the class Geoglossomycetes provide insights into ecological specialization and systematics.</title>
        <authorList>
            <person name="Melie T."/>
            <person name="Pirro S."/>
            <person name="Miller A.N."/>
            <person name="Quandt A."/>
        </authorList>
    </citation>
    <scope>NUCLEOTIDE SEQUENCE</scope>
    <source>
        <strain evidence="2">CAQ_001_2017</strain>
    </source>
</reference>
<feature type="compositionally biased region" description="Low complexity" evidence="1">
    <location>
        <begin position="243"/>
        <end position="255"/>
    </location>
</feature>
<dbReference type="EMBL" id="JAGHQM010000085">
    <property type="protein sequence ID" value="KAH0565522.1"/>
    <property type="molecule type" value="Genomic_DNA"/>
</dbReference>
<accession>A0A9P8LHC4</accession>
<feature type="compositionally biased region" description="Basic and acidic residues" evidence="1">
    <location>
        <begin position="256"/>
        <end position="266"/>
    </location>
</feature>
<feature type="region of interest" description="Disordered" evidence="1">
    <location>
        <begin position="702"/>
        <end position="721"/>
    </location>
</feature>
<feature type="region of interest" description="Disordered" evidence="1">
    <location>
        <begin position="459"/>
        <end position="544"/>
    </location>
</feature>
<keyword evidence="3" id="KW-1185">Reference proteome</keyword>
<dbReference type="AlphaFoldDB" id="A0A9P8LHC4"/>
<protein>
    <submittedName>
        <fullName evidence="2">Uncharacterized protein</fullName>
    </submittedName>
</protein>
<proteinExistence type="predicted"/>